<dbReference type="EMBL" id="CAUJNA010003269">
    <property type="protein sequence ID" value="CAJ1397539.1"/>
    <property type="molecule type" value="Genomic_DNA"/>
</dbReference>
<organism evidence="2 3">
    <name type="scientific">Effrenium voratum</name>
    <dbReference type="NCBI Taxonomy" id="2562239"/>
    <lineage>
        <taxon>Eukaryota</taxon>
        <taxon>Sar</taxon>
        <taxon>Alveolata</taxon>
        <taxon>Dinophyceae</taxon>
        <taxon>Suessiales</taxon>
        <taxon>Symbiodiniaceae</taxon>
        <taxon>Effrenium</taxon>
    </lineage>
</organism>
<gene>
    <name evidence="2" type="ORF">EVOR1521_LOCUS21534</name>
</gene>
<evidence type="ECO:0000256" key="1">
    <source>
        <dbReference type="SAM" id="MobiDB-lite"/>
    </source>
</evidence>
<evidence type="ECO:0000313" key="2">
    <source>
        <dbReference type="EMBL" id="CAJ1397539.1"/>
    </source>
</evidence>
<keyword evidence="3" id="KW-1185">Reference proteome</keyword>
<name>A0AA36J2Y1_9DINO</name>
<reference evidence="2" key="1">
    <citation type="submission" date="2023-08" db="EMBL/GenBank/DDBJ databases">
        <authorList>
            <person name="Chen Y."/>
            <person name="Shah S."/>
            <person name="Dougan E. K."/>
            <person name="Thang M."/>
            <person name="Chan C."/>
        </authorList>
    </citation>
    <scope>NUCLEOTIDE SEQUENCE</scope>
</reference>
<dbReference type="Proteomes" id="UP001178507">
    <property type="component" value="Unassembled WGS sequence"/>
</dbReference>
<feature type="region of interest" description="Disordered" evidence="1">
    <location>
        <begin position="315"/>
        <end position="338"/>
    </location>
</feature>
<evidence type="ECO:0000313" key="3">
    <source>
        <dbReference type="Proteomes" id="UP001178507"/>
    </source>
</evidence>
<accession>A0AA36J2Y1</accession>
<dbReference type="AlphaFoldDB" id="A0AA36J2Y1"/>
<comment type="caution">
    <text evidence="2">The sequence shown here is derived from an EMBL/GenBank/DDBJ whole genome shotgun (WGS) entry which is preliminary data.</text>
</comment>
<sequence length="338" mass="36364">MIARVTGAHTAHAWRRSVAHRLAFAKHAKRGITGLAAELAHLRADGPRKSLWLLVPEPGAPGPHARSTAEEVRTLAAGARATVVDFAGKGAANFEVLLERLQDALITAAVEADVKVSWAEVEVDLYPFVLEAHPQLQSDLAELCEAHGINVAGASANWRRLAESEDSMQPVEASAHVLAAAAALQDALRSPAGYTARRTGRSVPYLLTFLEACAQRDAKAEPPLLALLCLEQLVRSPFVDERGEEACWCRGCAVKFLRRARICGLCCTAVMATPRRKLGVGGYWALSQHRVAAVPEPSPKATVGVLVLEPEDRRYGAQGDPKASKGPRRLSRNLPLVL</sequence>
<proteinExistence type="predicted"/>
<protein>
    <submittedName>
        <fullName evidence="2">Uncharacterized protein</fullName>
    </submittedName>
</protein>